<protein>
    <submittedName>
        <fullName evidence="1">Uncharacterized protein</fullName>
    </submittedName>
</protein>
<dbReference type="AlphaFoldDB" id="A0A835VCJ5"/>
<dbReference type="Proteomes" id="UP000639772">
    <property type="component" value="Unassembled WGS sequence"/>
</dbReference>
<accession>A0A835VCJ5</accession>
<proteinExistence type="predicted"/>
<sequence length="109" mass="12437">MKNTTASSGRGIWIRSIAWSFLGESLLRPNACYPVGFHACRFLFFRSFSLFLLIDRVSCARRKTVPFLALSMFMENPKLRVPLKYELEEDNGAIRCSSVVNGPGVLRRF</sequence>
<name>A0A835VCJ5_VANPL</name>
<evidence type="ECO:0000313" key="2">
    <source>
        <dbReference type="Proteomes" id="UP000639772"/>
    </source>
</evidence>
<organism evidence="1 2">
    <name type="scientific">Vanilla planifolia</name>
    <name type="common">Vanilla</name>
    <dbReference type="NCBI Taxonomy" id="51239"/>
    <lineage>
        <taxon>Eukaryota</taxon>
        <taxon>Viridiplantae</taxon>
        <taxon>Streptophyta</taxon>
        <taxon>Embryophyta</taxon>
        <taxon>Tracheophyta</taxon>
        <taxon>Spermatophyta</taxon>
        <taxon>Magnoliopsida</taxon>
        <taxon>Liliopsida</taxon>
        <taxon>Asparagales</taxon>
        <taxon>Orchidaceae</taxon>
        <taxon>Vanilloideae</taxon>
        <taxon>Vanilleae</taxon>
        <taxon>Vanilla</taxon>
    </lineage>
</organism>
<dbReference type="EMBL" id="JADCNM010000002">
    <property type="protein sequence ID" value="KAG0493732.1"/>
    <property type="molecule type" value="Genomic_DNA"/>
</dbReference>
<evidence type="ECO:0000313" key="1">
    <source>
        <dbReference type="EMBL" id="KAG0493732.1"/>
    </source>
</evidence>
<comment type="caution">
    <text evidence="1">The sequence shown here is derived from an EMBL/GenBank/DDBJ whole genome shotgun (WGS) entry which is preliminary data.</text>
</comment>
<reference evidence="1 2" key="1">
    <citation type="journal article" date="2020" name="Nat. Food">
        <title>A phased Vanilla planifolia genome enables genetic improvement of flavour and production.</title>
        <authorList>
            <person name="Hasing T."/>
            <person name="Tang H."/>
            <person name="Brym M."/>
            <person name="Khazi F."/>
            <person name="Huang T."/>
            <person name="Chambers A.H."/>
        </authorList>
    </citation>
    <scope>NUCLEOTIDE SEQUENCE [LARGE SCALE GENOMIC DNA]</scope>
    <source>
        <tissue evidence="1">Leaf</tissue>
    </source>
</reference>
<gene>
    <name evidence="1" type="ORF">HPP92_004726</name>
</gene>